<sequence>MLGTDAPPNDTLSAARRWRLQWQLGRCVLSGRDKHWEFGMRDFRDCNQSRGWLGTLNESECLAAEMGVPGGWTGCARRSKTQKEGLQRLVLGGEVRSARRTRGSKLLFENLAPGVTLTWGYERGRFVCSVLTVERCHVRGGTRLVDHMCWTTSEQVRRAGLRARSSPFLFVYGDDRVIRYTGADVDTGGAEDVQATE</sequence>
<gene>
    <name evidence="1" type="ORF">DEO72_LG10g3222</name>
</gene>
<evidence type="ECO:0000313" key="2">
    <source>
        <dbReference type="Proteomes" id="UP000501690"/>
    </source>
</evidence>
<evidence type="ECO:0000313" key="1">
    <source>
        <dbReference type="EMBL" id="QCE11983.1"/>
    </source>
</evidence>
<keyword evidence="2" id="KW-1185">Reference proteome</keyword>
<organism evidence="1 2">
    <name type="scientific">Vigna unguiculata</name>
    <name type="common">Cowpea</name>
    <dbReference type="NCBI Taxonomy" id="3917"/>
    <lineage>
        <taxon>Eukaryota</taxon>
        <taxon>Viridiplantae</taxon>
        <taxon>Streptophyta</taxon>
        <taxon>Embryophyta</taxon>
        <taxon>Tracheophyta</taxon>
        <taxon>Spermatophyta</taxon>
        <taxon>Magnoliopsida</taxon>
        <taxon>eudicotyledons</taxon>
        <taxon>Gunneridae</taxon>
        <taxon>Pentapetalae</taxon>
        <taxon>rosids</taxon>
        <taxon>fabids</taxon>
        <taxon>Fabales</taxon>
        <taxon>Fabaceae</taxon>
        <taxon>Papilionoideae</taxon>
        <taxon>50 kb inversion clade</taxon>
        <taxon>NPAAA clade</taxon>
        <taxon>indigoferoid/millettioid clade</taxon>
        <taxon>Phaseoleae</taxon>
        <taxon>Vigna</taxon>
    </lineage>
</organism>
<dbReference type="Proteomes" id="UP000501690">
    <property type="component" value="Linkage Group LG10"/>
</dbReference>
<dbReference type="AlphaFoldDB" id="A0A4D6NDQ3"/>
<reference evidence="1 2" key="1">
    <citation type="submission" date="2019-04" db="EMBL/GenBank/DDBJ databases">
        <title>An improved genome assembly and genetic linkage map for asparagus bean, Vigna unguiculata ssp. sesquipedialis.</title>
        <authorList>
            <person name="Xia Q."/>
            <person name="Zhang R."/>
            <person name="Dong Y."/>
        </authorList>
    </citation>
    <scope>NUCLEOTIDE SEQUENCE [LARGE SCALE GENOMIC DNA]</scope>
    <source>
        <tissue evidence="1">Leaf</tissue>
    </source>
</reference>
<accession>A0A4D6NDQ3</accession>
<proteinExistence type="predicted"/>
<protein>
    <submittedName>
        <fullName evidence="1">Uncharacterized protein</fullName>
    </submittedName>
</protein>
<name>A0A4D6NDQ3_VIGUN</name>
<dbReference type="EMBL" id="CP039354">
    <property type="protein sequence ID" value="QCE11983.1"/>
    <property type="molecule type" value="Genomic_DNA"/>
</dbReference>